<organism evidence="2">
    <name type="scientific">Chromera velia CCMP2878</name>
    <dbReference type="NCBI Taxonomy" id="1169474"/>
    <lineage>
        <taxon>Eukaryota</taxon>
        <taxon>Sar</taxon>
        <taxon>Alveolata</taxon>
        <taxon>Colpodellida</taxon>
        <taxon>Chromeraceae</taxon>
        <taxon>Chromera</taxon>
    </lineage>
</organism>
<dbReference type="AlphaFoldDB" id="A0A0G4I9Z0"/>
<feature type="region of interest" description="Disordered" evidence="1">
    <location>
        <begin position="156"/>
        <end position="183"/>
    </location>
</feature>
<dbReference type="VEuPathDB" id="CryptoDB:Cvel_12396"/>
<reference evidence="2" key="1">
    <citation type="submission" date="2014-11" db="EMBL/GenBank/DDBJ databases">
        <authorList>
            <person name="Otto D Thomas"/>
            <person name="Naeem Raeece"/>
        </authorList>
    </citation>
    <scope>NUCLEOTIDE SEQUENCE</scope>
</reference>
<feature type="region of interest" description="Disordered" evidence="1">
    <location>
        <begin position="197"/>
        <end position="295"/>
    </location>
</feature>
<proteinExistence type="predicted"/>
<name>A0A0G4I9Z0_9ALVE</name>
<evidence type="ECO:0000256" key="1">
    <source>
        <dbReference type="SAM" id="MobiDB-lite"/>
    </source>
</evidence>
<feature type="compositionally biased region" description="Low complexity" evidence="1">
    <location>
        <begin position="251"/>
        <end position="276"/>
    </location>
</feature>
<dbReference type="EMBL" id="CDMZ01005744">
    <property type="protein sequence ID" value="CEM53978.1"/>
    <property type="molecule type" value="Genomic_DNA"/>
</dbReference>
<evidence type="ECO:0000313" key="2">
    <source>
        <dbReference type="EMBL" id="CEM53978.1"/>
    </source>
</evidence>
<feature type="compositionally biased region" description="Low complexity" evidence="1">
    <location>
        <begin position="202"/>
        <end position="218"/>
    </location>
</feature>
<feature type="compositionally biased region" description="Basic and acidic residues" evidence="1">
    <location>
        <begin position="286"/>
        <end position="295"/>
    </location>
</feature>
<sequence>MKKVDFLESLWAEEEDCQAGGEGGGGGHSVPRLYTENIEALSRLVETVKGLKGEVHEELDCVIWREMEIRRSSRANKKKMGSGEESIPLRGRGGGGGFECVSRGVGVEGGQGQEDSESVAGSAGLDSLRFLERVWNAPLDDSGGDFGEDEGVESLGGQFREGGGESGSVSVSFGETRRRASDGSLQMKLENAHPTLHHQELTRQQQLQLQMQTQQPPTVGEGSVSMSFGTEIVDPSEVGTGAGDREADEWPALGSIPSASPSSSSFPVPSPSTASALRLSVGSSTGEREREKERKGGRIARLVLGAAEAEEFEMMMAEREAWCRTELSYEKLQVLSRADREKLRGPPRLWVFAVISALAELYISPFVFVAMKQGRDSVSGSVKLTVVSDKEKGRFSLPYGRRQEVVPRLAWKVTAQRGSQTTDLFVTTFLTASELQSVLDECERAVASGLKKGLLACERARAPDKSTLVPEIVRQEGERASTALMKEVIERCKNHPVALRERTYAEKLAALGGWELTVDNWAKKIRFVPGIAE</sequence>
<protein>
    <submittedName>
        <fullName evidence="2">Uncharacterized protein</fullName>
    </submittedName>
</protein>
<feature type="region of interest" description="Disordered" evidence="1">
    <location>
        <begin position="73"/>
        <end position="95"/>
    </location>
</feature>
<accession>A0A0G4I9Z0</accession>
<gene>
    <name evidence="2" type="ORF">Cvel_12396</name>
</gene>